<dbReference type="Gene3D" id="1.25.40.10">
    <property type="entry name" value="Tetratricopeptide repeat domain"/>
    <property type="match status" value="1"/>
</dbReference>
<dbReference type="PANTHER" id="PTHR45586:SF1">
    <property type="entry name" value="LIPOPOLYSACCHARIDE ASSEMBLY PROTEIN B"/>
    <property type="match status" value="1"/>
</dbReference>
<sequence length="391" mass="43646">MRSLSALLLSLLLCACGSLQQKAALPAPEVFFHDQLFAEPAESVDASQIFALSDSMRDYLRNGIAHQLRTEGRQRGLLDALYKRGQLKLEYDSGITRNAAQAFDARAGNCLSLVIMTAAFAKELGLPVEFQSAFLEETWSRQGGLLFRSGHVNVTLGHRVADIGAGREASSLTVDFLGADDIRGLRTRVISEETVVAMYANNRAAESLVRGDLDTAYAWARESMRHQSDFMSAHNTLGVVYMRHGNLAEAAAVFNGVLQREPENTRAMSNLALVLQQQGKGAESAALLQRMAAIDPNPPFHYFNLGLTAMEKGDYRSARDFFAREVSRAEYYHEFQFWLGLANYKLGQIDEARRHLRLAMENSTTRHDHDLYEAKLSWLRLHSTTMVRAIQ</sequence>
<feature type="repeat" description="TPR" evidence="3">
    <location>
        <begin position="231"/>
        <end position="264"/>
    </location>
</feature>
<reference evidence="5 6" key="1">
    <citation type="submission" date="2018-08" db="EMBL/GenBank/DDBJ databases">
        <authorList>
            <person name="Khan S.A."/>
            <person name="Jeon C.O."/>
            <person name="Chun B.H."/>
            <person name="Jeong S.E."/>
        </authorList>
    </citation>
    <scope>NUCLEOTIDE SEQUENCE [LARGE SCALE GENOMIC DNA]</scope>
    <source>
        <strain evidence="5 6">S-16</strain>
    </source>
</reference>
<dbReference type="InterPro" id="IPR051012">
    <property type="entry name" value="CellSynth/LPSAsmb/PSIAsmb"/>
</dbReference>
<dbReference type="PROSITE" id="PS50005">
    <property type="entry name" value="TPR"/>
    <property type="match status" value="1"/>
</dbReference>
<evidence type="ECO:0000256" key="2">
    <source>
        <dbReference type="ARBA" id="ARBA00022803"/>
    </source>
</evidence>
<dbReference type="AlphaFoldDB" id="A0A3N7HHF1"/>
<gene>
    <name evidence="5" type="ORF">DZC73_28435</name>
</gene>
<dbReference type="OrthoDB" id="5801251at2"/>
<feature type="chain" id="PRO_5018161912" evidence="4">
    <location>
        <begin position="24"/>
        <end position="391"/>
    </location>
</feature>
<accession>A0A3N7HHF1</accession>
<keyword evidence="2 3" id="KW-0802">TPR repeat</keyword>
<keyword evidence="1" id="KW-0677">Repeat</keyword>
<name>A0A3N7HHF1_9BURK</name>
<dbReference type="SMART" id="SM00028">
    <property type="entry name" value="TPR"/>
    <property type="match status" value="5"/>
</dbReference>
<dbReference type="Proteomes" id="UP000267464">
    <property type="component" value="Unassembled WGS sequence"/>
</dbReference>
<comment type="caution">
    <text evidence="5">The sequence shown here is derived from an EMBL/GenBank/DDBJ whole genome shotgun (WGS) entry which is preliminary data.</text>
</comment>
<evidence type="ECO:0000313" key="6">
    <source>
        <dbReference type="Proteomes" id="UP000267464"/>
    </source>
</evidence>
<organism evidence="5 6">
    <name type="scientific">Piscinibacter terrae</name>
    <dbReference type="NCBI Taxonomy" id="2496871"/>
    <lineage>
        <taxon>Bacteria</taxon>
        <taxon>Pseudomonadati</taxon>
        <taxon>Pseudomonadota</taxon>
        <taxon>Betaproteobacteria</taxon>
        <taxon>Burkholderiales</taxon>
        <taxon>Sphaerotilaceae</taxon>
        <taxon>Piscinibacter</taxon>
    </lineage>
</organism>
<dbReference type="PANTHER" id="PTHR45586">
    <property type="entry name" value="TPR REPEAT-CONTAINING PROTEIN PA4667"/>
    <property type="match status" value="1"/>
</dbReference>
<evidence type="ECO:0000256" key="3">
    <source>
        <dbReference type="PROSITE-ProRule" id="PRU00339"/>
    </source>
</evidence>
<dbReference type="PROSITE" id="PS51257">
    <property type="entry name" value="PROKAR_LIPOPROTEIN"/>
    <property type="match status" value="1"/>
</dbReference>
<evidence type="ECO:0000313" key="5">
    <source>
        <dbReference type="EMBL" id="RQP21460.1"/>
    </source>
</evidence>
<dbReference type="SUPFAM" id="SSF48452">
    <property type="entry name" value="TPR-like"/>
    <property type="match status" value="1"/>
</dbReference>
<proteinExistence type="predicted"/>
<evidence type="ECO:0000256" key="1">
    <source>
        <dbReference type="ARBA" id="ARBA00022737"/>
    </source>
</evidence>
<dbReference type="Pfam" id="PF14559">
    <property type="entry name" value="TPR_19"/>
    <property type="match status" value="1"/>
</dbReference>
<dbReference type="InterPro" id="IPR011990">
    <property type="entry name" value="TPR-like_helical_dom_sf"/>
</dbReference>
<keyword evidence="4" id="KW-0732">Signal</keyword>
<dbReference type="InterPro" id="IPR019734">
    <property type="entry name" value="TPR_rpt"/>
</dbReference>
<dbReference type="Pfam" id="PF13432">
    <property type="entry name" value="TPR_16"/>
    <property type="match status" value="1"/>
</dbReference>
<reference evidence="5 6" key="2">
    <citation type="submission" date="2018-12" db="EMBL/GenBank/DDBJ databases">
        <title>Rhizobacter gummiphilus sp. nov., a rubber-degrading bacterium isolated from the soil of a botanical garden in Japan.</title>
        <authorList>
            <person name="Shunsuke S.S."/>
        </authorList>
    </citation>
    <scope>NUCLEOTIDE SEQUENCE [LARGE SCALE GENOMIC DNA]</scope>
    <source>
        <strain evidence="5 6">S-16</strain>
    </source>
</reference>
<evidence type="ECO:0000256" key="4">
    <source>
        <dbReference type="SAM" id="SignalP"/>
    </source>
</evidence>
<keyword evidence="6" id="KW-1185">Reference proteome</keyword>
<dbReference type="EMBL" id="QUSW01000011">
    <property type="protein sequence ID" value="RQP21460.1"/>
    <property type="molecule type" value="Genomic_DNA"/>
</dbReference>
<feature type="signal peptide" evidence="4">
    <location>
        <begin position="1"/>
        <end position="23"/>
    </location>
</feature>
<protein>
    <submittedName>
        <fullName evidence="5">Uncharacterized protein</fullName>
    </submittedName>
</protein>